<organism evidence="2 3">
    <name type="scientific">Actinopolymorpha pittospori</name>
    <dbReference type="NCBI Taxonomy" id="648752"/>
    <lineage>
        <taxon>Bacteria</taxon>
        <taxon>Bacillati</taxon>
        <taxon>Actinomycetota</taxon>
        <taxon>Actinomycetes</taxon>
        <taxon>Propionibacteriales</taxon>
        <taxon>Actinopolymorphaceae</taxon>
        <taxon>Actinopolymorpha</taxon>
    </lineage>
</organism>
<evidence type="ECO:0000313" key="2">
    <source>
        <dbReference type="EMBL" id="MBE1605716.1"/>
    </source>
</evidence>
<comment type="caution">
    <text evidence="2">The sequence shown here is derived from an EMBL/GenBank/DDBJ whole genome shotgun (WGS) entry which is preliminary data.</text>
</comment>
<proteinExistence type="predicted"/>
<feature type="region of interest" description="Disordered" evidence="1">
    <location>
        <begin position="320"/>
        <end position="347"/>
    </location>
</feature>
<feature type="compositionally biased region" description="Basic and acidic residues" evidence="1">
    <location>
        <begin position="215"/>
        <end position="224"/>
    </location>
</feature>
<feature type="compositionally biased region" description="Pro residues" evidence="1">
    <location>
        <begin position="334"/>
        <end position="347"/>
    </location>
</feature>
<accession>A0A927RI13</accession>
<keyword evidence="3" id="KW-1185">Reference proteome</keyword>
<feature type="compositionally biased region" description="Polar residues" evidence="1">
    <location>
        <begin position="200"/>
        <end position="214"/>
    </location>
</feature>
<dbReference type="RefSeq" id="WP_192749982.1">
    <property type="nucleotide sequence ID" value="NZ_BAABJL010000034.1"/>
</dbReference>
<reference evidence="2" key="1">
    <citation type="submission" date="2020-10" db="EMBL/GenBank/DDBJ databases">
        <title>Sequencing the genomes of 1000 actinobacteria strains.</title>
        <authorList>
            <person name="Klenk H.-P."/>
        </authorList>
    </citation>
    <scope>NUCLEOTIDE SEQUENCE</scope>
    <source>
        <strain evidence="2">DSM 45354</strain>
    </source>
</reference>
<evidence type="ECO:0000256" key="1">
    <source>
        <dbReference type="SAM" id="MobiDB-lite"/>
    </source>
</evidence>
<protein>
    <submittedName>
        <fullName evidence="2">Uncharacterized protein</fullName>
    </submittedName>
</protein>
<name>A0A927RI13_9ACTN</name>
<dbReference type="AlphaFoldDB" id="A0A927RI13"/>
<feature type="region of interest" description="Disordered" evidence="1">
    <location>
        <begin position="200"/>
        <end position="228"/>
    </location>
</feature>
<evidence type="ECO:0000313" key="3">
    <source>
        <dbReference type="Proteomes" id="UP000638648"/>
    </source>
</evidence>
<dbReference type="EMBL" id="JADBEM010000001">
    <property type="protein sequence ID" value="MBE1605716.1"/>
    <property type="molecule type" value="Genomic_DNA"/>
</dbReference>
<dbReference type="Proteomes" id="UP000638648">
    <property type="component" value="Unassembled WGS sequence"/>
</dbReference>
<sequence length="526" mass="56793">MSVLSLTPPLDITWTRIAFSRDMIDTNFGDATFGPKWRSSLAVYYYVVPDEETADAYPNSRIVYLKLTCSITGFNPSEGLAGAKQIAEESGALDDLQRSTWEVVTASGWSAKYWPCLGAIMQLAVYPNGGGDVDPDDYPYILDFEPKKREMYESVSEGSEFLSGSQDKTEITKGSTSVSGLEIGGSAGFSIGGFGASGSVTHTSSDTNINQKTTDTSREARETLSRTTQSSQMYQLFNGYHLGSNRALFVVAPRPHTVSDQSQTEFNLIDGARKLEGIQEVFVVVHMPKDLPGFCLQAGLDTGHQVTTLVPYHSLMARRIDDGGPPLPNGGGVPPVPPPNPPTPPPATPIRQLVVTRRVVQSCGTFDENGLLQINQLSEPPPPRPIVHGEIGIVDVATQVAYARLASDPSTANRAGVANALNAVQTQVTRLMMDRHTAVGYEPRDLADTDTFRSLVANAAREDPTPVAELVRAGHLTDRDLRDLESRKVRTMSELFAMEMSDADSAATADIRSRAIASLTAIPQVG</sequence>
<gene>
    <name evidence="2" type="ORF">HEB94_002564</name>
</gene>